<evidence type="ECO:0000256" key="1">
    <source>
        <dbReference type="SAM" id="Phobius"/>
    </source>
</evidence>
<reference evidence="2 3" key="1">
    <citation type="submission" date="2018-11" db="EMBL/GenBank/DDBJ databases">
        <authorList>
            <consortium name="Pathogen Informatics"/>
        </authorList>
    </citation>
    <scope>NUCLEOTIDE SEQUENCE [LARGE SCALE GENOMIC DNA]</scope>
</reference>
<dbReference type="Proteomes" id="UP000271889">
    <property type="component" value="Unassembled WGS sequence"/>
</dbReference>
<keyword evidence="3" id="KW-1185">Reference proteome</keyword>
<accession>A0A3P6R3L5</accession>
<dbReference type="AlphaFoldDB" id="A0A3P6R3L5"/>
<sequence length="137" mass="15358">MILISCAGVASRESEEELLMPGIDLICSVIVIFIMIFVVIIENGDDLSVHDINIGFVKQLLMRGIPVLYEEILSQLLNNQVVPNLEVMMTHAVYYWCNEHREKLTLSDAELGSLQKLQHAGGDVSMLQKEVIQFVSV</sequence>
<keyword evidence="1" id="KW-1133">Transmembrane helix</keyword>
<name>A0A3P6R3L5_CYLGO</name>
<organism evidence="2 3">
    <name type="scientific">Cylicostephanus goldi</name>
    <name type="common">Nematode worm</name>
    <dbReference type="NCBI Taxonomy" id="71465"/>
    <lineage>
        <taxon>Eukaryota</taxon>
        <taxon>Metazoa</taxon>
        <taxon>Ecdysozoa</taxon>
        <taxon>Nematoda</taxon>
        <taxon>Chromadorea</taxon>
        <taxon>Rhabditida</taxon>
        <taxon>Rhabditina</taxon>
        <taxon>Rhabditomorpha</taxon>
        <taxon>Strongyloidea</taxon>
        <taxon>Strongylidae</taxon>
        <taxon>Cylicostephanus</taxon>
    </lineage>
</organism>
<gene>
    <name evidence="2" type="ORF">CGOC_LOCUS3336</name>
</gene>
<dbReference type="EMBL" id="UYRV01008358">
    <property type="protein sequence ID" value="VDK55499.1"/>
    <property type="molecule type" value="Genomic_DNA"/>
</dbReference>
<dbReference type="OrthoDB" id="5827930at2759"/>
<protein>
    <submittedName>
        <fullName evidence="2">Uncharacterized protein</fullName>
    </submittedName>
</protein>
<evidence type="ECO:0000313" key="2">
    <source>
        <dbReference type="EMBL" id="VDK55499.1"/>
    </source>
</evidence>
<keyword evidence="1" id="KW-0472">Membrane</keyword>
<proteinExistence type="predicted"/>
<feature type="transmembrane region" description="Helical" evidence="1">
    <location>
        <begin position="18"/>
        <end position="41"/>
    </location>
</feature>
<evidence type="ECO:0000313" key="3">
    <source>
        <dbReference type="Proteomes" id="UP000271889"/>
    </source>
</evidence>
<keyword evidence="1" id="KW-0812">Transmembrane</keyword>